<dbReference type="InterPro" id="IPR001126">
    <property type="entry name" value="UmuC"/>
</dbReference>
<dbReference type="InterPro" id="IPR050356">
    <property type="entry name" value="SulA_CellDiv_inhibitor"/>
</dbReference>
<dbReference type="CDD" id="cd03468">
    <property type="entry name" value="PolY_like"/>
    <property type="match status" value="1"/>
</dbReference>
<dbReference type="RefSeq" id="WP_189327560.1">
    <property type="nucleotide sequence ID" value="NZ_BMPQ01000053.1"/>
</dbReference>
<accession>A0A917VUF2</accession>
<keyword evidence="1" id="KW-0227">DNA damage</keyword>
<organism evidence="3 4">
    <name type="scientific">Streptomyces flaveus</name>
    <dbReference type="NCBI Taxonomy" id="66370"/>
    <lineage>
        <taxon>Bacteria</taxon>
        <taxon>Bacillati</taxon>
        <taxon>Actinomycetota</taxon>
        <taxon>Actinomycetes</taxon>
        <taxon>Kitasatosporales</taxon>
        <taxon>Streptomycetaceae</taxon>
        <taxon>Streptomyces</taxon>
        <taxon>Streptomyces aurantiacus group</taxon>
    </lineage>
</organism>
<evidence type="ECO:0000313" key="3">
    <source>
        <dbReference type="EMBL" id="GGL15587.1"/>
    </source>
</evidence>
<dbReference type="AlphaFoldDB" id="A0A917VUF2"/>
<evidence type="ECO:0000259" key="2">
    <source>
        <dbReference type="Pfam" id="PF00817"/>
    </source>
</evidence>
<dbReference type="PANTHER" id="PTHR35369">
    <property type="entry name" value="BLR3025 PROTEIN-RELATED"/>
    <property type="match status" value="1"/>
</dbReference>
<dbReference type="EMBL" id="BMPQ01000053">
    <property type="protein sequence ID" value="GGL15587.1"/>
    <property type="molecule type" value="Genomic_DNA"/>
</dbReference>
<name>A0A917VUF2_9ACTN</name>
<dbReference type="Gene3D" id="1.10.150.20">
    <property type="entry name" value="5' to 3' exonuclease, C-terminal subdomain"/>
    <property type="match status" value="1"/>
</dbReference>
<dbReference type="InterPro" id="IPR043502">
    <property type="entry name" value="DNA/RNA_pol_sf"/>
</dbReference>
<dbReference type="Pfam" id="PF00817">
    <property type="entry name" value="IMS"/>
    <property type="match status" value="1"/>
</dbReference>
<reference evidence="3" key="1">
    <citation type="journal article" date="2014" name="Int. J. Syst. Evol. Microbiol.">
        <title>Complete genome sequence of Corynebacterium casei LMG S-19264T (=DSM 44701T), isolated from a smear-ripened cheese.</title>
        <authorList>
            <consortium name="US DOE Joint Genome Institute (JGI-PGF)"/>
            <person name="Walter F."/>
            <person name="Albersmeier A."/>
            <person name="Kalinowski J."/>
            <person name="Ruckert C."/>
        </authorList>
    </citation>
    <scope>NUCLEOTIDE SEQUENCE</scope>
    <source>
        <strain evidence="3">JCM 3035</strain>
    </source>
</reference>
<protein>
    <recommendedName>
        <fullName evidence="2">UmuC domain-containing protein</fullName>
    </recommendedName>
</protein>
<dbReference type="GO" id="GO:0006281">
    <property type="term" value="P:DNA repair"/>
    <property type="evidence" value="ECO:0007669"/>
    <property type="project" value="InterPro"/>
</dbReference>
<reference evidence="3" key="2">
    <citation type="submission" date="2020-09" db="EMBL/GenBank/DDBJ databases">
        <authorList>
            <person name="Sun Q."/>
            <person name="Ohkuma M."/>
        </authorList>
    </citation>
    <scope>NUCLEOTIDE SEQUENCE</scope>
    <source>
        <strain evidence="3">JCM 3035</strain>
    </source>
</reference>
<sequence length="508" mass="54323">MGKGRVLVGWIPDLPVLASGARSAEAVAVVHRDAVVACSAAARAAGVRRRMRLRVALARCPQLHVVERDLAAEMRAFEPVVRHVEDTVMPRLEVIRPGLIAAPARGPSRYWGGERQLADRLVAAVAELGFPARAGLADMVFTAALAARAGHIVPAGADAQWLAPYPVGVLGLPRLTELLTRLGIHTVGRFAALPENKVVARFGAEGAAAHRTARGQEARPLSVRTSTDEHTVAYGFEPAEQRLEPIAFAAKAIAEQLHDRLAVAGAVCARLEAGVELADGRTLTRLFRHEGRLSALAVAERVRGVLQAWADAGALDAGGERGIVRLVLRPERLSAATGHQTALFGERETPEEVERAAARVQAMLGHRSVVRVELGGGRGPAERVRHVPFGDVDTGRRLPAGPWPGQLPAPHPATVFPTWLPAQLTDDAGQSVTVSGRMALSAAPAHLVVEGHGEAKVAGWAGPWPVLEQWWDRARSRRIARMQIAAADGGAWLLVIEHGRWWAEAHYG</sequence>
<dbReference type="PANTHER" id="PTHR35369:SF2">
    <property type="entry name" value="BLR3025 PROTEIN"/>
    <property type="match status" value="1"/>
</dbReference>
<evidence type="ECO:0000256" key="1">
    <source>
        <dbReference type="ARBA" id="ARBA00022763"/>
    </source>
</evidence>
<dbReference type="Gene3D" id="3.40.1170.60">
    <property type="match status" value="1"/>
</dbReference>
<dbReference type="Proteomes" id="UP000637788">
    <property type="component" value="Unassembled WGS sequence"/>
</dbReference>
<dbReference type="SUPFAM" id="SSF56672">
    <property type="entry name" value="DNA/RNA polymerases"/>
    <property type="match status" value="1"/>
</dbReference>
<gene>
    <name evidence="3" type="ORF">GCM10010094_90630</name>
</gene>
<evidence type="ECO:0000313" key="4">
    <source>
        <dbReference type="Proteomes" id="UP000637788"/>
    </source>
</evidence>
<feature type="domain" description="UmuC" evidence="2">
    <location>
        <begin position="26"/>
        <end position="147"/>
    </location>
</feature>
<proteinExistence type="predicted"/>
<comment type="caution">
    <text evidence="3">The sequence shown here is derived from an EMBL/GenBank/DDBJ whole genome shotgun (WGS) entry which is preliminary data.</text>
</comment>
<keyword evidence="4" id="KW-1185">Reference proteome</keyword>